<comment type="catalytic activity">
    <reaction evidence="8">
        <text>adenosine + phosphate = alpha-D-ribose 1-phosphate + adenine</text>
        <dbReference type="Rhea" id="RHEA:27642"/>
        <dbReference type="ChEBI" id="CHEBI:16335"/>
        <dbReference type="ChEBI" id="CHEBI:16708"/>
        <dbReference type="ChEBI" id="CHEBI:43474"/>
        <dbReference type="ChEBI" id="CHEBI:57720"/>
        <dbReference type="EC" id="2.4.2.1"/>
    </reaction>
    <physiologicalReaction direction="left-to-right" evidence="8">
        <dbReference type="Rhea" id="RHEA:27643"/>
    </physiologicalReaction>
</comment>
<reference evidence="12" key="1">
    <citation type="journal article" date="2019" name="Int. J. Syst. Evol. Microbiol.">
        <title>The Global Catalogue of Microorganisms (GCM) 10K type strain sequencing project: providing services to taxonomists for standard genome sequencing and annotation.</title>
        <authorList>
            <consortium name="The Broad Institute Genomics Platform"/>
            <consortium name="The Broad Institute Genome Sequencing Center for Infectious Disease"/>
            <person name="Wu L."/>
            <person name="Ma J."/>
        </authorList>
    </citation>
    <scope>NUCLEOTIDE SEQUENCE [LARGE SCALE GENOMIC DNA]</scope>
    <source>
        <strain evidence="12">CCUG 54518</strain>
    </source>
</reference>
<dbReference type="Gene3D" id="3.60.140.10">
    <property type="entry name" value="CNF1/YfiH-like putative cysteine hydrolases"/>
    <property type="match status" value="1"/>
</dbReference>
<evidence type="ECO:0000256" key="5">
    <source>
        <dbReference type="ARBA" id="ARBA00022801"/>
    </source>
</evidence>
<dbReference type="SUPFAM" id="SSF64438">
    <property type="entry name" value="CNF1/YfiH-like putative cysteine hydrolases"/>
    <property type="match status" value="1"/>
</dbReference>
<dbReference type="RefSeq" id="WP_382253110.1">
    <property type="nucleotide sequence ID" value="NZ_JBHTBX010000001.1"/>
</dbReference>
<dbReference type="PANTHER" id="PTHR30616:SF2">
    <property type="entry name" value="PURINE NUCLEOSIDE PHOSPHORYLASE LACC1"/>
    <property type="match status" value="1"/>
</dbReference>
<dbReference type="InterPro" id="IPR003730">
    <property type="entry name" value="Cu_polyphenol_OxRdtase"/>
</dbReference>
<comment type="catalytic activity">
    <reaction evidence="7">
        <text>adenosine + H2O + H(+) = inosine + NH4(+)</text>
        <dbReference type="Rhea" id="RHEA:24408"/>
        <dbReference type="ChEBI" id="CHEBI:15377"/>
        <dbReference type="ChEBI" id="CHEBI:15378"/>
        <dbReference type="ChEBI" id="CHEBI:16335"/>
        <dbReference type="ChEBI" id="CHEBI:17596"/>
        <dbReference type="ChEBI" id="CHEBI:28938"/>
        <dbReference type="EC" id="3.5.4.4"/>
    </reaction>
    <physiologicalReaction direction="left-to-right" evidence="7">
        <dbReference type="Rhea" id="RHEA:24409"/>
    </physiologicalReaction>
</comment>
<evidence type="ECO:0000313" key="11">
    <source>
        <dbReference type="EMBL" id="MFC7433042.1"/>
    </source>
</evidence>
<dbReference type="Pfam" id="PF02578">
    <property type="entry name" value="Cu-oxidase_4"/>
    <property type="match status" value="1"/>
</dbReference>
<comment type="catalytic activity">
    <reaction evidence="1">
        <text>inosine + phosphate = alpha-D-ribose 1-phosphate + hypoxanthine</text>
        <dbReference type="Rhea" id="RHEA:27646"/>
        <dbReference type="ChEBI" id="CHEBI:17368"/>
        <dbReference type="ChEBI" id="CHEBI:17596"/>
        <dbReference type="ChEBI" id="CHEBI:43474"/>
        <dbReference type="ChEBI" id="CHEBI:57720"/>
        <dbReference type="EC" id="2.4.2.1"/>
    </reaction>
    <physiologicalReaction direction="left-to-right" evidence="1">
        <dbReference type="Rhea" id="RHEA:27647"/>
    </physiologicalReaction>
</comment>
<evidence type="ECO:0000256" key="9">
    <source>
        <dbReference type="ARBA" id="ARBA00049893"/>
    </source>
</evidence>
<sequence length="265" mass="28646">MRWPDSWLVPQWPAPDGVRAVFTGREGGVSLPPFDSFNLGDHVRDDPRHVQSNRTALRRGIGARPVFLQQVHGTRVIALDAHTADGAQADACLTTESGVACTVMVADCLPVLLTDSLGQVVAAAHAGWRGLAGVDGLGVLDGTIQAMRDVQAKQGSTSDLMAWLGPCIGPDHFEVGDEVRQAFADARFDVSSTFRRGEKPGKWMADLPGLARQRLWRAGVSAVYGNDGSLNWCTVHQASRFFSHRRDAARFGSTGRMAACIWRGE</sequence>
<comment type="catalytic activity">
    <reaction evidence="9">
        <text>S-methyl-5'-thioadenosine + phosphate = 5-(methylsulfanyl)-alpha-D-ribose 1-phosphate + adenine</text>
        <dbReference type="Rhea" id="RHEA:11852"/>
        <dbReference type="ChEBI" id="CHEBI:16708"/>
        <dbReference type="ChEBI" id="CHEBI:17509"/>
        <dbReference type="ChEBI" id="CHEBI:43474"/>
        <dbReference type="ChEBI" id="CHEBI:58533"/>
        <dbReference type="EC" id="2.4.2.28"/>
    </reaction>
    <physiologicalReaction direction="left-to-right" evidence="9">
        <dbReference type="Rhea" id="RHEA:11853"/>
    </physiologicalReaction>
</comment>
<dbReference type="InterPro" id="IPR011324">
    <property type="entry name" value="Cytotoxic_necrot_fac-like_cat"/>
</dbReference>
<accession>A0ABW2R3S7</accession>
<protein>
    <recommendedName>
        <fullName evidence="10">Purine nucleoside phosphorylase</fullName>
    </recommendedName>
</protein>
<evidence type="ECO:0000256" key="4">
    <source>
        <dbReference type="ARBA" id="ARBA00022723"/>
    </source>
</evidence>
<evidence type="ECO:0000256" key="2">
    <source>
        <dbReference type="ARBA" id="ARBA00007353"/>
    </source>
</evidence>
<evidence type="ECO:0000256" key="6">
    <source>
        <dbReference type="ARBA" id="ARBA00022833"/>
    </source>
</evidence>
<dbReference type="CDD" id="cd16833">
    <property type="entry name" value="YfiH"/>
    <property type="match status" value="1"/>
</dbReference>
<keyword evidence="4" id="KW-0479">Metal-binding</keyword>
<evidence type="ECO:0000256" key="3">
    <source>
        <dbReference type="ARBA" id="ARBA00022679"/>
    </source>
</evidence>
<comment type="caution">
    <text evidence="11">The sequence shown here is derived from an EMBL/GenBank/DDBJ whole genome shotgun (WGS) entry which is preliminary data.</text>
</comment>
<dbReference type="Proteomes" id="UP001596495">
    <property type="component" value="Unassembled WGS sequence"/>
</dbReference>
<evidence type="ECO:0000256" key="10">
    <source>
        <dbReference type="RuleBase" id="RU361274"/>
    </source>
</evidence>
<proteinExistence type="inferred from homology"/>
<dbReference type="NCBIfam" id="TIGR00726">
    <property type="entry name" value="peptidoglycan editing factor PgeF"/>
    <property type="match status" value="1"/>
</dbReference>
<dbReference type="EMBL" id="JBHTBX010000001">
    <property type="protein sequence ID" value="MFC7433042.1"/>
    <property type="molecule type" value="Genomic_DNA"/>
</dbReference>
<organism evidence="11 12">
    <name type="scientific">Hydrogenophaga bisanensis</name>
    <dbReference type="NCBI Taxonomy" id="439611"/>
    <lineage>
        <taxon>Bacteria</taxon>
        <taxon>Pseudomonadati</taxon>
        <taxon>Pseudomonadota</taxon>
        <taxon>Betaproteobacteria</taxon>
        <taxon>Burkholderiales</taxon>
        <taxon>Comamonadaceae</taxon>
        <taxon>Hydrogenophaga</taxon>
    </lineage>
</organism>
<dbReference type="PANTHER" id="PTHR30616">
    <property type="entry name" value="UNCHARACTERIZED PROTEIN YFIH"/>
    <property type="match status" value="1"/>
</dbReference>
<keyword evidence="6" id="KW-0862">Zinc</keyword>
<keyword evidence="3" id="KW-0808">Transferase</keyword>
<comment type="similarity">
    <text evidence="2 10">Belongs to the purine nucleoside phosphorylase YfiH/LACC1 family.</text>
</comment>
<evidence type="ECO:0000256" key="1">
    <source>
        <dbReference type="ARBA" id="ARBA00000553"/>
    </source>
</evidence>
<evidence type="ECO:0000256" key="8">
    <source>
        <dbReference type="ARBA" id="ARBA00048968"/>
    </source>
</evidence>
<keyword evidence="5" id="KW-0378">Hydrolase</keyword>
<evidence type="ECO:0000313" key="12">
    <source>
        <dbReference type="Proteomes" id="UP001596495"/>
    </source>
</evidence>
<dbReference type="InterPro" id="IPR038371">
    <property type="entry name" value="Cu_polyphenol_OxRdtase_sf"/>
</dbReference>
<name>A0ABW2R3S7_9BURK</name>
<keyword evidence="12" id="KW-1185">Reference proteome</keyword>
<evidence type="ECO:0000256" key="7">
    <source>
        <dbReference type="ARBA" id="ARBA00047989"/>
    </source>
</evidence>
<gene>
    <name evidence="11" type="primary">pgeF</name>
    <name evidence="11" type="ORF">ACFQNJ_00770</name>
</gene>